<comment type="caution">
    <text evidence="3">The sequence shown here is derived from an EMBL/GenBank/DDBJ whole genome shotgun (WGS) entry which is preliminary data.</text>
</comment>
<proteinExistence type="predicted"/>
<sequence length="268" mass="29475">MASGPTATATATSAAERASRKIHTAACLIIGDENLKRIEVIEDDENEIIEAVRRMSERYDMVVTSHDDITYASIAKAFNLPLVLHAEAHALMKKLSKPHPNQPNFNWDEDSPALRARLRMVELPTDASRPLAEQFLFPCKELWVPIAVVNGNVHILPGVPRLFEQLLTGLTTSILPRLTDPEGKGIVRVTVSTPLPESAVAAYLTALAARVEPRGVKVGSYPRWGKKRNTVTLVGRDKEFLESITPEVVEAVQGRVVTVEGEDDEAEE</sequence>
<dbReference type="SUPFAM" id="SSF53218">
    <property type="entry name" value="Molybdenum cofactor biosynthesis proteins"/>
    <property type="match status" value="1"/>
</dbReference>
<dbReference type="Pfam" id="PF24102">
    <property type="entry name" value="FLAD1_M"/>
    <property type="match status" value="1"/>
</dbReference>
<feature type="domain" description="FAD synthase middle" evidence="2">
    <location>
        <begin position="189"/>
        <end position="257"/>
    </location>
</feature>
<dbReference type="PANTHER" id="PTHR47675:SF1">
    <property type="entry name" value="MOLYBDOPTERIN BINDING DOMAIN PROTEIN (AFU_ORTHOLOGUE AFUA_5G11210)"/>
    <property type="match status" value="1"/>
</dbReference>
<dbReference type="PANTHER" id="PTHR47675">
    <property type="entry name" value="MOLYBDOPTERIN BINDING DOMAIN PROTEIN (AFU_ORTHOLOGUE AFUA_5G11210)"/>
    <property type="match status" value="1"/>
</dbReference>
<dbReference type="InterPro" id="IPR001453">
    <property type="entry name" value="MoaB/Mog_dom"/>
</dbReference>
<protein>
    <recommendedName>
        <fullName evidence="5">MoaB/Mog domain-containing protein</fullName>
    </recommendedName>
</protein>
<dbReference type="InterPro" id="IPR056596">
    <property type="entry name" value="FLAD1_M"/>
</dbReference>
<organism evidence="3 4">
    <name type="scientific">Staphylotrichum longicolle</name>
    <dbReference type="NCBI Taxonomy" id="669026"/>
    <lineage>
        <taxon>Eukaryota</taxon>
        <taxon>Fungi</taxon>
        <taxon>Dikarya</taxon>
        <taxon>Ascomycota</taxon>
        <taxon>Pezizomycotina</taxon>
        <taxon>Sordariomycetes</taxon>
        <taxon>Sordariomycetidae</taxon>
        <taxon>Sordariales</taxon>
        <taxon>Chaetomiaceae</taxon>
        <taxon>Staphylotrichum</taxon>
    </lineage>
</organism>
<reference evidence="3" key="1">
    <citation type="submission" date="2023-02" db="EMBL/GenBank/DDBJ databases">
        <authorList>
            <person name="Palmer J.M."/>
        </authorList>
    </citation>
    <scope>NUCLEOTIDE SEQUENCE</scope>
    <source>
        <strain evidence="3">FW57</strain>
    </source>
</reference>
<dbReference type="GO" id="GO:0042726">
    <property type="term" value="P:flavin-containing compound metabolic process"/>
    <property type="evidence" value="ECO:0007669"/>
    <property type="project" value="TreeGrafter"/>
</dbReference>
<accession>A0AAD4ETD8</accession>
<keyword evidence="4" id="KW-1185">Reference proteome</keyword>
<gene>
    <name evidence="3" type="ORF">NEMBOFW57_006474</name>
</gene>
<dbReference type="Proteomes" id="UP001197093">
    <property type="component" value="Unassembled WGS sequence"/>
</dbReference>
<evidence type="ECO:0008006" key="5">
    <source>
        <dbReference type="Google" id="ProtNLM"/>
    </source>
</evidence>
<evidence type="ECO:0000313" key="3">
    <source>
        <dbReference type="EMBL" id="KAG7286974.1"/>
    </source>
</evidence>
<dbReference type="Pfam" id="PF00994">
    <property type="entry name" value="MoCF_biosynth"/>
    <property type="match status" value="1"/>
</dbReference>
<dbReference type="EMBL" id="JAHCVI010000003">
    <property type="protein sequence ID" value="KAG7286974.1"/>
    <property type="molecule type" value="Genomic_DNA"/>
</dbReference>
<dbReference type="Gene3D" id="3.40.980.10">
    <property type="entry name" value="MoaB/Mog-like domain"/>
    <property type="match status" value="1"/>
</dbReference>
<dbReference type="InterPro" id="IPR036425">
    <property type="entry name" value="MoaB/Mog-like_dom_sf"/>
</dbReference>
<evidence type="ECO:0000259" key="2">
    <source>
        <dbReference type="Pfam" id="PF24102"/>
    </source>
</evidence>
<name>A0AAD4ETD8_9PEZI</name>
<feature type="domain" description="MoaB/Mog" evidence="1">
    <location>
        <begin position="34"/>
        <end position="170"/>
    </location>
</feature>
<dbReference type="GO" id="GO:0047884">
    <property type="term" value="F:FAD diphosphatase activity"/>
    <property type="evidence" value="ECO:0007669"/>
    <property type="project" value="TreeGrafter"/>
</dbReference>
<evidence type="ECO:0000259" key="1">
    <source>
        <dbReference type="Pfam" id="PF00994"/>
    </source>
</evidence>
<dbReference type="AlphaFoldDB" id="A0AAD4ETD8"/>
<evidence type="ECO:0000313" key="4">
    <source>
        <dbReference type="Proteomes" id="UP001197093"/>
    </source>
</evidence>